<dbReference type="EMBL" id="CP133612">
    <property type="protein sequence ID" value="WMV08733.1"/>
    <property type="molecule type" value="Genomic_DNA"/>
</dbReference>
<dbReference type="CDD" id="cd01647">
    <property type="entry name" value="RT_LTR"/>
    <property type="match status" value="1"/>
</dbReference>
<dbReference type="PANTHER" id="PTHR37984">
    <property type="entry name" value="PROTEIN CBG26694"/>
    <property type="match status" value="1"/>
</dbReference>
<dbReference type="FunFam" id="3.30.70.270:FF:000020">
    <property type="entry name" value="Transposon Tf2-6 polyprotein-like Protein"/>
    <property type="match status" value="1"/>
</dbReference>
<keyword evidence="4" id="KW-0378">Hydrolase</keyword>
<dbReference type="InterPro" id="IPR021109">
    <property type="entry name" value="Peptidase_aspartic_dom_sf"/>
</dbReference>
<evidence type="ECO:0000256" key="5">
    <source>
        <dbReference type="ARBA" id="ARBA00023268"/>
    </source>
</evidence>
<evidence type="ECO:0000256" key="1">
    <source>
        <dbReference type="ARBA" id="ARBA00022679"/>
    </source>
</evidence>
<dbReference type="PANTHER" id="PTHR37984:SF5">
    <property type="entry name" value="PROTEIN NYNRIN-LIKE"/>
    <property type="match status" value="1"/>
</dbReference>
<feature type="domain" description="Reverse transcriptase" evidence="6">
    <location>
        <begin position="167"/>
        <end position="279"/>
    </location>
</feature>
<dbReference type="InterPro" id="IPR050951">
    <property type="entry name" value="Retrovirus_Pol_polyprotein"/>
</dbReference>
<evidence type="ECO:0000313" key="8">
    <source>
        <dbReference type="EMBL" id="WMV08733.1"/>
    </source>
</evidence>
<keyword evidence="3" id="KW-0540">Nuclease</keyword>
<dbReference type="InterPro" id="IPR043128">
    <property type="entry name" value="Rev_trsase/Diguanyl_cyclase"/>
</dbReference>
<dbReference type="InterPro" id="IPR000477">
    <property type="entry name" value="RT_dom"/>
</dbReference>
<evidence type="ECO:0000256" key="4">
    <source>
        <dbReference type="ARBA" id="ARBA00022759"/>
    </source>
</evidence>
<keyword evidence="4" id="KW-0255">Endonuclease</keyword>
<gene>
    <name evidence="8" type="ORF">MTR67_002118</name>
</gene>
<evidence type="ECO:0000259" key="7">
    <source>
        <dbReference type="Pfam" id="PF17919"/>
    </source>
</evidence>
<evidence type="ECO:0000259" key="6">
    <source>
        <dbReference type="Pfam" id="PF00078"/>
    </source>
</evidence>
<dbReference type="Pfam" id="PF17919">
    <property type="entry name" value="RT_RNaseH_2"/>
    <property type="match status" value="1"/>
</dbReference>
<dbReference type="InterPro" id="IPR041577">
    <property type="entry name" value="RT_RNaseH_2"/>
</dbReference>
<name>A0AAF0PPU3_SOLVR</name>
<dbReference type="Gene3D" id="3.30.70.270">
    <property type="match status" value="3"/>
</dbReference>
<keyword evidence="5" id="KW-0511">Multifunctional enzyme</keyword>
<reference evidence="8" key="1">
    <citation type="submission" date="2023-08" db="EMBL/GenBank/DDBJ databases">
        <title>A de novo genome assembly of Solanum verrucosum Schlechtendal, a Mexican diploid species geographically isolated from the other diploid A-genome species in potato relatives.</title>
        <authorList>
            <person name="Hosaka K."/>
        </authorList>
    </citation>
    <scope>NUCLEOTIDE SEQUENCE</scope>
    <source>
        <tissue evidence="8">Young leaves</tissue>
    </source>
</reference>
<dbReference type="Pfam" id="PF00078">
    <property type="entry name" value="RVT_1"/>
    <property type="match status" value="1"/>
</dbReference>
<dbReference type="GO" id="GO:0004519">
    <property type="term" value="F:endonuclease activity"/>
    <property type="evidence" value="ECO:0007669"/>
    <property type="project" value="UniProtKB-KW"/>
</dbReference>
<accession>A0AAF0PPU3</accession>
<dbReference type="GO" id="GO:0016779">
    <property type="term" value="F:nucleotidyltransferase activity"/>
    <property type="evidence" value="ECO:0007669"/>
    <property type="project" value="UniProtKB-KW"/>
</dbReference>
<sequence length="424" mass="48941">MYPSSGPSGSGSNAPKQNRVTLVDLVELDMLDFDVILGMDWLHSCYASIDCRTHVVMFQFPNDPVLEWKGGNYVPKGWFISYLKARKMISKGCLYNLVKVRDMDSETPSFESVPIVNEYLMALVEVKELKEQLKDLLDKGFIEPSISPWGSPVLFVEKKDGSLRICASYFSKIDLRSGYHQLRVKEDDILKTSIRTRYGHYEFLVMSFGFTNAPLTFMDLIYRVFRQYLDMIVLQILKEQQLFAKFSKCEFWLSYVSFLGHIVSSKGIEVDPKKTDVFKNWTKPLSPSDIRSFLGLANYYRWLVEGFYSFAIPLTALTQKKAIWSELCEKSFQELKDRLTFSLVLTLPKGRDGFVVYCDSSRIGLGCILKQNGKVMVYASRRVKVHEKNYPTHDLQLAALVLALKIWRHYLYGVYVDVVIEHRP</sequence>
<feature type="domain" description="Reverse transcriptase/retrotransposon-derived protein RNase H-like" evidence="7">
    <location>
        <begin position="324"/>
        <end position="414"/>
    </location>
</feature>
<dbReference type="Pfam" id="PF08284">
    <property type="entry name" value="RVP_2"/>
    <property type="match status" value="1"/>
</dbReference>
<dbReference type="Gene3D" id="2.40.70.10">
    <property type="entry name" value="Acid Proteases"/>
    <property type="match status" value="1"/>
</dbReference>
<evidence type="ECO:0000313" key="9">
    <source>
        <dbReference type="Proteomes" id="UP001234989"/>
    </source>
</evidence>
<proteinExistence type="predicted"/>
<dbReference type="AlphaFoldDB" id="A0AAF0PPU3"/>
<protein>
    <submittedName>
        <fullName evidence="8">Uncharacterized protein</fullName>
    </submittedName>
</protein>
<organism evidence="8 9">
    <name type="scientific">Solanum verrucosum</name>
    <dbReference type="NCBI Taxonomy" id="315347"/>
    <lineage>
        <taxon>Eukaryota</taxon>
        <taxon>Viridiplantae</taxon>
        <taxon>Streptophyta</taxon>
        <taxon>Embryophyta</taxon>
        <taxon>Tracheophyta</taxon>
        <taxon>Spermatophyta</taxon>
        <taxon>Magnoliopsida</taxon>
        <taxon>eudicotyledons</taxon>
        <taxon>Gunneridae</taxon>
        <taxon>Pentapetalae</taxon>
        <taxon>asterids</taxon>
        <taxon>lamiids</taxon>
        <taxon>Solanales</taxon>
        <taxon>Solanaceae</taxon>
        <taxon>Solanoideae</taxon>
        <taxon>Solaneae</taxon>
        <taxon>Solanum</taxon>
    </lineage>
</organism>
<evidence type="ECO:0000256" key="3">
    <source>
        <dbReference type="ARBA" id="ARBA00022722"/>
    </source>
</evidence>
<keyword evidence="1" id="KW-0808">Transferase</keyword>
<evidence type="ECO:0000256" key="2">
    <source>
        <dbReference type="ARBA" id="ARBA00022695"/>
    </source>
</evidence>
<keyword evidence="9" id="KW-1185">Reference proteome</keyword>
<keyword evidence="2" id="KW-0548">Nucleotidyltransferase</keyword>
<dbReference type="SUPFAM" id="SSF56672">
    <property type="entry name" value="DNA/RNA polymerases"/>
    <property type="match status" value="1"/>
</dbReference>
<dbReference type="Proteomes" id="UP001234989">
    <property type="component" value="Chromosome 1"/>
</dbReference>
<dbReference type="Gene3D" id="3.10.10.10">
    <property type="entry name" value="HIV Type 1 Reverse Transcriptase, subunit A, domain 1"/>
    <property type="match status" value="2"/>
</dbReference>
<dbReference type="InterPro" id="IPR043502">
    <property type="entry name" value="DNA/RNA_pol_sf"/>
</dbReference>